<feature type="domain" description="CTLH" evidence="8">
    <location>
        <begin position="487"/>
        <end position="544"/>
    </location>
</feature>
<dbReference type="InterPro" id="IPR024964">
    <property type="entry name" value="CTLH/CRA"/>
</dbReference>
<dbReference type="OrthoDB" id="1933455at2759"/>
<dbReference type="PANTHER" id="PTHR12170">
    <property type="entry name" value="MACROPHAGE ERYTHROBLAST ATTACHER-RELATED"/>
    <property type="match status" value="1"/>
</dbReference>
<dbReference type="PROSITE" id="PS51867">
    <property type="entry name" value="ZF_RING_GID"/>
    <property type="match status" value="1"/>
</dbReference>
<dbReference type="VEuPathDB" id="PlasmoDB:PCYB_123200"/>
<dbReference type="RefSeq" id="XP_004223701.1">
    <property type="nucleotide sequence ID" value="XM_004223653.1"/>
</dbReference>
<name>K6UVY4_PLACD</name>
<keyword evidence="2" id="KW-0963">Cytoplasm</keyword>
<keyword evidence="11" id="KW-1185">Reference proteome</keyword>
<keyword evidence="4 6" id="KW-0863">Zinc-finger</keyword>
<evidence type="ECO:0000256" key="6">
    <source>
        <dbReference type="PROSITE-ProRule" id="PRU01215"/>
    </source>
</evidence>
<sequence>EGVEEEATEQQEGKRADERGAVPPGSNELRVSSKKESVDEVFKIVEEQMDKDMALVDDASRAIMMLSGARHLGQLDQLKKSEQSEQLKQLTQLKKSEPSEQSEQGVEVGTLPPAAQQNDVQDGGNENCAVSTADAQGSGESPKKVIDNKVGVTHQGGANNTGKDPLHRETMINRDDCEDADSNCDMDTWSNVSYLSMDEASLYHEAAEVYAAAPKQEQAKCSREEMRRQMLKSDEEAERRAQQARQRGEPPTGEPPTGQPLTGQPPTGQPLTGQPPTGQPLTGQPPTGQPLTGQSPTGQPLTGQSTTGQPLTEQPPPVVASPPLTPLTEASQVDLSKQLSLNAIDKSFIQIPLKCILNSFRNIQKELEKNFTIITLFIEKKLLNLTDEIYLNKLNTIIEKMESLRSKVMESKMLLDKYVNRLASRLKYIYFEGDIQLENLKHDFRFEMYENRINWLVDGFLSRYGFFDTVEIFSKRYKLENYSDADVYKEYLDIITELKNHNIKPALEWCQKYKSQLKKIDSNVEAELHLQYVISVISENKFFEAIEYIKKTVSKPDEEISADVKFLVTYIGLYGSNEKKHSTDALRRFNRRRWIKVTKSFQQVYSEITGVLNKPLLELLLKAGISVVKTDQCGKQSSTKCPTCIEELRHTIKEVPHIQKTKSFLVCPYTSQVMDEKNPPFTTPAGHVFSEKAISLFVKSEEMFECPVTGEKYRMQDLSRLFI</sequence>
<dbReference type="InterPro" id="IPR006595">
    <property type="entry name" value="CTLH_C"/>
</dbReference>
<dbReference type="PANTHER" id="PTHR12170:SF2">
    <property type="entry name" value="E3 UBIQUITIN-PROTEIN TRANSFERASE MAEA"/>
    <property type="match status" value="1"/>
</dbReference>
<evidence type="ECO:0000256" key="4">
    <source>
        <dbReference type="ARBA" id="ARBA00022771"/>
    </source>
</evidence>
<dbReference type="GO" id="GO:0043161">
    <property type="term" value="P:proteasome-mediated ubiquitin-dependent protein catabolic process"/>
    <property type="evidence" value="ECO:0007669"/>
    <property type="project" value="InterPro"/>
</dbReference>
<evidence type="ECO:0000256" key="2">
    <source>
        <dbReference type="ARBA" id="ARBA00022490"/>
    </source>
</evidence>
<feature type="zinc finger region" description="RING-Gid-type" evidence="6">
    <location>
        <begin position="641"/>
        <end position="709"/>
    </location>
</feature>
<reference evidence="10 11" key="1">
    <citation type="journal article" date="2012" name="Nat. Genet.">
        <title>Plasmodium cynomolgi genome sequences provide insight into Plasmodium vivax and the monkey malaria clade.</title>
        <authorList>
            <person name="Tachibana S."/>
            <person name="Sullivan S.A."/>
            <person name="Kawai S."/>
            <person name="Nakamura S."/>
            <person name="Kim H.R."/>
            <person name="Goto N."/>
            <person name="Arisue N."/>
            <person name="Palacpac N.M.Q."/>
            <person name="Honma H."/>
            <person name="Yagi M."/>
            <person name="Tougan T."/>
            <person name="Katakai Y."/>
            <person name="Kaneko O."/>
            <person name="Mita T."/>
            <person name="Kita K."/>
            <person name="Yasutomi Y."/>
            <person name="Sutton P.L."/>
            <person name="Shakhbatyan R."/>
            <person name="Horii T."/>
            <person name="Yasunaga T."/>
            <person name="Barnwell J.W."/>
            <person name="Escalante A.A."/>
            <person name="Carlton J.M."/>
            <person name="Tanabe K."/>
        </authorList>
    </citation>
    <scope>NUCLEOTIDE SEQUENCE [LARGE SCALE GENOMIC DNA]</scope>
    <source>
        <strain evidence="10 11">B</strain>
    </source>
</reference>
<dbReference type="eggNOG" id="KOG0396">
    <property type="taxonomic scope" value="Eukaryota"/>
</dbReference>
<dbReference type="InterPro" id="IPR044063">
    <property type="entry name" value="ZF_RING_GID"/>
</dbReference>
<evidence type="ECO:0008006" key="12">
    <source>
        <dbReference type="Google" id="ProtNLM"/>
    </source>
</evidence>
<feature type="compositionally biased region" description="Polar residues" evidence="7">
    <location>
        <begin position="301"/>
        <end position="312"/>
    </location>
</feature>
<dbReference type="SUPFAM" id="SSF81995">
    <property type="entry name" value="beta-sandwich domain of Sec23/24"/>
    <property type="match status" value="1"/>
</dbReference>
<dbReference type="GO" id="GO:0061630">
    <property type="term" value="F:ubiquitin protein ligase activity"/>
    <property type="evidence" value="ECO:0007669"/>
    <property type="project" value="InterPro"/>
</dbReference>
<dbReference type="Proteomes" id="UP000006319">
    <property type="component" value="Chromosome 12"/>
</dbReference>
<dbReference type="InterPro" id="IPR045098">
    <property type="entry name" value="Fyv10_fam"/>
</dbReference>
<dbReference type="EMBL" id="DF157104">
    <property type="protein sequence ID" value="GAB67754.1"/>
    <property type="molecule type" value="Genomic_DNA"/>
</dbReference>
<feature type="region of interest" description="Disordered" evidence="7">
    <location>
        <begin position="1"/>
        <end position="37"/>
    </location>
</feature>
<feature type="compositionally biased region" description="Polar residues" evidence="7">
    <location>
        <begin position="86"/>
        <end position="104"/>
    </location>
</feature>
<keyword evidence="5" id="KW-0862">Zinc</keyword>
<evidence type="ECO:0000256" key="3">
    <source>
        <dbReference type="ARBA" id="ARBA00022723"/>
    </source>
</evidence>
<feature type="compositionally biased region" description="Polar residues" evidence="7">
    <location>
        <begin position="128"/>
        <end position="139"/>
    </location>
</feature>
<dbReference type="KEGG" id="pcy:PCYB_123200"/>
<organism evidence="10 11">
    <name type="scientific">Plasmodium cynomolgi (strain B)</name>
    <dbReference type="NCBI Taxonomy" id="1120755"/>
    <lineage>
        <taxon>Eukaryota</taxon>
        <taxon>Sar</taxon>
        <taxon>Alveolata</taxon>
        <taxon>Apicomplexa</taxon>
        <taxon>Aconoidasida</taxon>
        <taxon>Haemosporida</taxon>
        <taxon>Plasmodiidae</taxon>
        <taxon>Plasmodium</taxon>
        <taxon>Plasmodium (Plasmodium)</taxon>
    </lineage>
</organism>
<accession>K6UVY4</accession>
<dbReference type="Pfam" id="PF10607">
    <property type="entry name" value="CTLH"/>
    <property type="match status" value="1"/>
</dbReference>
<feature type="domain" description="RING-Gid-type" evidence="9">
    <location>
        <begin position="641"/>
        <end position="709"/>
    </location>
</feature>
<dbReference type="GO" id="GO:0008270">
    <property type="term" value="F:zinc ion binding"/>
    <property type="evidence" value="ECO:0007669"/>
    <property type="project" value="UniProtKB-KW"/>
</dbReference>
<feature type="non-terminal residue" evidence="10">
    <location>
        <position position="1"/>
    </location>
</feature>
<dbReference type="PROSITE" id="PS50897">
    <property type="entry name" value="CTLH"/>
    <property type="match status" value="1"/>
</dbReference>
<dbReference type="AlphaFoldDB" id="K6UVY4"/>
<dbReference type="CDD" id="cd16659">
    <property type="entry name" value="RING-Ubox_Emp"/>
    <property type="match status" value="1"/>
</dbReference>
<dbReference type="SUPFAM" id="SSF57850">
    <property type="entry name" value="RING/U-box"/>
    <property type="match status" value="1"/>
</dbReference>
<dbReference type="SMART" id="SM00668">
    <property type="entry name" value="CTLH"/>
    <property type="match status" value="1"/>
</dbReference>
<feature type="region of interest" description="Disordered" evidence="7">
    <location>
        <begin position="214"/>
        <end position="325"/>
    </location>
</feature>
<evidence type="ECO:0000256" key="5">
    <source>
        <dbReference type="ARBA" id="ARBA00022833"/>
    </source>
</evidence>
<gene>
    <name evidence="10" type="ORF">PCYB_123200</name>
</gene>
<proteinExistence type="predicted"/>
<dbReference type="OMA" id="ATDTMKA"/>
<feature type="region of interest" description="Disordered" evidence="7">
    <location>
        <begin position="77"/>
        <end position="144"/>
    </location>
</feature>
<evidence type="ECO:0000313" key="11">
    <source>
        <dbReference type="Proteomes" id="UP000006319"/>
    </source>
</evidence>
<dbReference type="GO" id="GO:0034657">
    <property type="term" value="C:GID complex"/>
    <property type="evidence" value="ECO:0007669"/>
    <property type="project" value="TreeGrafter"/>
</dbReference>
<protein>
    <recommendedName>
        <fullName evidence="12">CTLH domain-containing protein</fullName>
    </recommendedName>
</protein>
<evidence type="ECO:0000259" key="8">
    <source>
        <dbReference type="PROSITE" id="PS50897"/>
    </source>
</evidence>
<evidence type="ECO:0000256" key="1">
    <source>
        <dbReference type="ARBA" id="ARBA00004496"/>
    </source>
</evidence>
<feature type="compositionally biased region" description="Basic and acidic residues" evidence="7">
    <location>
        <begin position="217"/>
        <end position="241"/>
    </location>
</feature>
<comment type="subcellular location">
    <subcellularLocation>
        <location evidence="1">Cytoplasm</location>
    </subcellularLocation>
</comment>
<feature type="compositionally biased region" description="Pro residues" evidence="7">
    <location>
        <begin position="313"/>
        <end position="325"/>
    </location>
</feature>
<dbReference type="GO" id="GO:0005737">
    <property type="term" value="C:cytoplasm"/>
    <property type="evidence" value="ECO:0007669"/>
    <property type="project" value="UniProtKB-SubCell"/>
</dbReference>
<feature type="compositionally biased region" description="Basic and acidic residues" evidence="7">
    <location>
        <begin position="11"/>
        <end position="20"/>
    </location>
</feature>
<dbReference type="GO" id="GO:0005634">
    <property type="term" value="C:nucleus"/>
    <property type="evidence" value="ECO:0007669"/>
    <property type="project" value="TreeGrafter"/>
</dbReference>
<evidence type="ECO:0000259" key="9">
    <source>
        <dbReference type="PROSITE" id="PS51867"/>
    </source>
</evidence>
<keyword evidence="3" id="KW-0479">Metal-binding</keyword>
<evidence type="ECO:0000256" key="7">
    <source>
        <dbReference type="SAM" id="MobiDB-lite"/>
    </source>
</evidence>
<feature type="compositionally biased region" description="Low complexity" evidence="7">
    <location>
        <begin position="259"/>
        <end position="300"/>
    </location>
</feature>
<evidence type="ECO:0000313" key="10">
    <source>
        <dbReference type="EMBL" id="GAB67754.1"/>
    </source>
</evidence>
<dbReference type="GeneID" id="14694127"/>